<keyword evidence="1" id="KW-0472">Membrane</keyword>
<proteinExistence type="predicted"/>
<evidence type="ECO:0000256" key="1">
    <source>
        <dbReference type="SAM" id="Phobius"/>
    </source>
</evidence>
<dbReference type="AlphaFoldDB" id="A0A1I6RGY5"/>
<keyword evidence="1" id="KW-1133">Transmembrane helix</keyword>
<dbReference type="Proteomes" id="UP000198660">
    <property type="component" value="Unassembled WGS sequence"/>
</dbReference>
<feature type="transmembrane region" description="Helical" evidence="1">
    <location>
        <begin position="34"/>
        <end position="56"/>
    </location>
</feature>
<reference evidence="3" key="1">
    <citation type="submission" date="2016-10" db="EMBL/GenBank/DDBJ databases">
        <authorList>
            <person name="Varghese N."/>
            <person name="Submissions S."/>
        </authorList>
    </citation>
    <scope>NUCLEOTIDE SEQUENCE [LARGE SCALE GENOMIC DNA]</scope>
    <source>
        <strain evidence="3">DSM 45789</strain>
    </source>
</reference>
<protein>
    <submittedName>
        <fullName evidence="2">Uncharacterized protein</fullName>
    </submittedName>
</protein>
<keyword evidence="1" id="KW-0812">Transmembrane</keyword>
<evidence type="ECO:0000313" key="3">
    <source>
        <dbReference type="Proteomes" id="UP000198660"/>
    </source>
</evidence>
<organism evidence="2 3">
    <name type="scientific">Marininema halotolerans</name>
    <dbReference type="NCBI Taxonomy" id="1155944"/>
    <lineage>
        <taxon>Bacteria</taxon>
        <taxon>Bacillati</taxon>
        <taxon>Bacillota</taxon>
        <taxon>Bacilli</taxon>
        <taxon>Bacillales</taxon>
        <taxon>Thermoactinomycetaceae</taxon>
        <taxon>Marininema</taxon>
    </lineage>
</organism>
<gene>
    <name evidence="2" type="ORF">SAMN05444972_10586</name>
</gene>
<evidence type="ECO:0000313" key="2">
    <source>
        <dbReference type="EMBL" id="SFS63991.1"/>
    </source>
</evidence>
<name>A0A1I6RGY5_9BACL</name>
<keyword evidence="3" id="KW-1185">Reference proteome</keyword>
<dbReference type="EMBL" id="FPAA01000005">
    <property type="protein sequence ID" value="SFS63991.1"/>
    <property type="molecule type" value="Genomic_DNA"/>
</dbReference>
<sequence length="57" mass="6561">MYLIIFIVGIFLLLVVLSLFNKPSRWIERYGVSVVEGICICLLILSILLSIVFYLLK</sequence>
<accession>A0A1I6RGY5</accession>